<dbReference type="EMBL" id="CAEQ01001562">
    <property type="protein sequence ID" value="CCD14554.1"/>
    <property type="molecule type" value="Genomic_DNA"/>
</dbReference>
<organism evidence="1 2">
    <name type="scientific">Trypanosoma congolense (strain IL3000)</name>
    <dbReference type="NCBI Taxonomy" id="1068625"/>
    <lineage>
        <taxon>Eukaryota</taxon>
        <taxon>Discoba</taxon>
        <taxon>Euglenozoa</taxon>
        <taxon>Kinetoplastea</taxon>
        <taxon>Metakinetoplastina</taxon>
        <taxon>Trypanosomatida</taxon>
        <taxon>Trypanosomatidae</taxon>
        <taxon>Trypanosoma</taxon>
        <taxon>Nannomonas</taxon>
    </lineage>
</organism>
<accession>F9WBC3</accession>
<evidence type="ECO:0000313" key="1">
    <source>
        <dbReference type="EMBL" id="CCD14554.1"/>
    </source>
</evidence>
<sequence>MLACMNEFSLSNPVPIFKKKNCCGIPNGGGKLPFYRERAVYYQRIINQQSLTEEQYSHNMEMWHTPTSDPLSESMYHYPPTSNFPSFIGDQYSPSISCSHQEIFQTNPKMQSWGNALWGISNFDREGLTGDRD</sequence>
<proteinExistence type="predicted"/>
<keyword evidence="2" id="KW-1185">Reference proteome</keyword>
<comment type="caution">
    <text evidence="1">The sequence shown here is derived from an EMBL/GenBank/DDBJ whole genome shotgun (WGS) entry which is preliminary data.</text>
</comment>
<name>F9WBC3_TRYCI</name>
<gene>
    <name evidence="1" type="ORF">TCIL3000_0_51610</name>
</gene>
<evidence type="ECO:0000313" key="2">
    <source>
        <dbReference type="Proteomes" id="UP000000702"/>
    </source>
</evidence>
<protein>
    <submittedName>
        <fullName evidence="1">Uncharacterized protein</fullName>
    </submittedName>
</protein>
<dbReference type="AlphaFoldDB" id="F9WBC3"/>
<dbReference type="Proteomes" id="UP000000702">
    <property type="component" value="Unassembled WGS sequence"/>
</dbReference>
<reference evidence="1 2" key="2">
    <citation type="journal article" date="2012" name="Proc. Natl. Acad. Sci. U.S.A.">
        <title>Antigenic diversity is generated by distinct evolutionary mechanisms in African trypanosome species.</title>
        <authorList>
            <person name="Jackson A.P."/>
            <person name="Berry A."/>
            <person name="Aslett M."/>
            <person name="Allison H.C."/>
            <person name="Burton P."/>
            <person name="Vavrova-Anderson J."/>
            <person name="Brown R."/>
            <person name="Browne H."/>
            <person name="Corton N."/>
            <person name="Hauser H."/>
            <person name="Gamble J."/>
            <person name="Gilderthorp R."/>
            <person name="Marcello L."/>
            <person name="McQuillan J."/>
            <person name="Otto T.D."/>
            <person name="Quail M.A."/>
            <person name="Sanders M.J."/>
            <person name="van Tonder A."/>
            <person name="Ginger M.L."/>
            <person name="Field M.C."/>
            <person name="Barry J.D."/>
            <person name="Hertz-Fowler C."/>
            <person name="Berriman M."/>
        </authorList>
    </citation>
    <scope>NUCLEOTIDE SEQUENCE [LARGE SCALE GENOMIC DNA]</scope>
    <source>
        <strain evidence="1 2">IL3000</strain>
    </source>
</reference>
<reference evidence="2" key="1">
    <citation type="submission" date="2011-07" db="EMBL/GenBank/DDBJ databases">
        <title>Divergent evolution of antigenic variation in African trypanosomes.</title>
        <authorList>
            <person name="Jackson A.P."/>
            <person name="Berry A."/>
            <person name="Allison H.C."/>
            <person name="Burton P."/>
            <person name="Anderson J."/>
            <person name="Aslett M."/>
            <person name="Brown R."/>
            <person name="Corton N."/>
            <person name="Harris D."/>
            <person name="Hauser H."/>
            <person name="Gamble J."/>
            <person name="Gilderthorp R."/>
            <person name="McQuillan J."/>
            <person name="Quail M.A."/>
            <person name="Sanders M."/>
            <person name="Van Tonder A."/>
            <person name="Ginger M.L."/>
            <person name="Donelson J.E."/>
            <person name="Field M.C."/>
            <person name="Barry J.D."/>
            <person name="Berriman M."/>
            <person name="Hertz-Fowler C."/>
        </authorList>
    </citation>
    <scope>NUCLEOTIDE SEQUENCE [LARGE SCALE GENOMIC DNA]</scope>
    <source>
        <strain evidence="2">IL3000</strain>
    </source>
</reference>